<evidence type="ECO:0000259" key="7">
    <source>
        <dbReference type="PROSITE" id="PS51820"/>
    </source>
</evidence>
<reference evidence="8" key="1">
    <citation type="submission" date="2020-12" db="EMBL/GenBank/DDBJ databases">
        <title>Bacterial novel species Flavobacterium sp. SE-1-e isolated from soil.</title>
        <authorList>
            <person name="Jung H.-Y."/>
        </authorList>
    </citation>
    <scope>NUCLEOTIDE SEQUENCE</scope>
    <source>
        <strain evidence="8">SE-1-e</strain>
    </source>
</reference>
<dbReference type="GO" id="GO:0005975">
    <property type="term" value="P:carbohydrate metabolic process"/>
    <property type="evidence" value="ECO:0007669"/>
    <property type="project" value="InterPro"/>
</dbReference>
<dbReference type="SUPFAM" id="SSF51445">
    <property type="entry name" value="(Trans)glycosidases"/>
    <property type="match status" value="1"/>
</dbReference>
<dbReference type="InterPro" id="IPR029018">
    <property type="entry name" value="Hex-like_dom2"/>
</dbReference>
<evidence type="ECO:0000256" key="3">
    <source>
        <dbReference type="ARBA" id="ARBA00012663"/>
    </source>
</evidence>
<gene>
    <name evidence="8" type="ORF">I5M07_08050</name>
</gene>
<sequence>MKSFYSFFLFILCVCLHSQNKKIIPQPNQYTELGDSLAISGKIQIKLPKKCSEQEQKSIALFQNAINSNFDDSNSEVEVDFQIEKLKTIESYSIQITTHKISIKGQEVGLFYAVQSLLQLLPNKPIKNETIYLPTLEIQDTPRYAYRGLHLDVCRHFFATDVIKDYLNQMAFYKLNNFHWHLTDDQGWRIEIKKHPKLTAIGSKRAQTLVGNKFERFPRFFDGQSYGGYYSQEEIKEIVRYAQERYITIIPEIEMPGHATAALAAYPHLACFPSNELKVIESWGVFEDVFCVGNEETFSFLEDVLTEVTELFPSKYIHIGGDECPKSRWEKCPKCQNRMANLGLKNEHELQSYFIKRIELFLNQKGRNIIGWDEILEGGLAPNAVVMSWRGEEGGITAAKQKHEVIMTPEDVLYLDHNQGFSPQEPLTVGRLTTLDEIYNYNPTPTPSLTPKQLQYIKGVQGNLWSEYVTNPSKLNYMLYPRLLALSEIAWTNIENKNSTNFKQYRVAHHLEKAEQQHRNYKVPSPLGAENYALIASQYTLNLKPTINDGQIYYTFDGYIPDETAVLYKKPIRITIPKKEYRSIKIIQISSSGKKSEVTSITVRNPEKKPALPIKATQNGLSFAYYKVKTIAQTLDLELEKPATNGVHKGPINAEKWKTKLERYIGLQFTGYIYIPETVNYTFSTLSDDGSTMFIDDELIVDNDGIHWMHEAFGAVRLAKGFHKIKVNYFDLSGGTTLKCFIQAEGKEKKEIEENQLFYE</sequence>
<evidence type="ECO:0000313" key="8">
    <source>
        <dbReference type="EMBL" id="MBK0369789.1"/>
    </source>
</evidence>
<protein>
    <recommendedName>
        <fullName evidence="3">beta-N-acetylhexosaminidase</fullName>
        <ecNumber evidence="3">3.2.1.52</ecNumber>
    </recommendedName>
</protein>
<keyword evidence="9" id="KW-1185">Reference proteome</keyword>
<name>A0A934PM23_9FLAO</name>
<dbReference type="Gene3D" id="3.90.182.10">
    <property type="entry name" value="Toxin - Anthrax Protective Antigen,domain 1"/>
    <property type="match status" value="1"/>
</dbReference>
<dbReference type="Pfam" id="PF13287">
    <property type="entry name" value="Fn3_assoc"/>
    <property type="match status" value="1"/>
</dbReference>
<evidence type="ECO:0000256" key="5">
    <source>
        <dbReference type="ARBA" id="ARBA00023295"/>
    </source>
</evidence>
<comment type="catalytic activity">
    <reaction evidence="1">
        <text>Hydrolysis of terminal non-reducing N-acetyl-D-hexosamine residues in N-acetyl-beta-D-hexosaminides.</text>
        <dbReference type="EC" id="3.2.1.52"/>
    </reaction>
</comment>
<dbReference type="SUPFAM" id="SSF55545">
    <property type="entry name" value="beta-N-acetylhexosaminidase-like domain"/>
    <property type="match status" value="1"/>
</dbReference>
<feature type="domain" description="PA14" evidence="7">
    <location>
        <begin position="616"/>
        <end position="756"/>
    </location>
</feature>
<accession>A0A934PM23</accession>
<dbReference type="PRINTS" id="PR00738">
    <property type="entry name" value="GLHYDRLASE20"/>
</dbReference>
<feature type="active site" description="Proton donor" evidence="6">
    <location>
        <position position="323"/>
    </location>
</feature>
<dbReference type="InterPro" id="IPR026876">
    <property type="entry name" value="Fn3_assoc_repeat"/>
</dbReference>
<dbReference type="CDD" id="cd06563">
    <property type="entry name" value="GH20_chitobiase-like"/>
    <property type="match status" value="1"/>
</dbReference>
<dbReference type="AlphaFoldDB" id="A0A934PM23"/>
<dbReference type="GO" id="GO:0030203">
    <property type="term" value="P:glycosaminoglycan metabolic process"/>
    <property type="evidence" value="ECO:0007669"/>
    <property type="project" value="TreeGrafter"/>
</dbReference>
<dbReference type="InterPro" id="IPR017853">
    <property type="entry name" value="GH"/>
</dbReference>
<evidence type="ECO:0000313" key="9">
    <source>
        <dbReference type="Proteomes" id="UP000609172"/>
    </source>
</evidence>
<comment type="caution">
    <text evidence="8">The sequence shown here is derived from an EMBL/GenBank/DDBJ whole genome shotgun (WGS) entry which is preliminary data.</text>
</comment>
<dbReference type="Pfam" id="PF02838">
    <property type="entry name" value="Glyco_hydro_20b"/>
    <property type="match status" value="1"/>
</dbReference>
<dbReference type="Pfam" id="PF07691">
    <property type="entry name" value="PA14"/>
    <property type="match status" value="1"/>
</dbReference>
<dbReference type="Pfam" id="PF00728">
    <property type="entry name" value="Glyco_hydro_20"/>
    <property type="match status" value="1"/>
</dbReference>
<proteinExistence type="inferred from homology"/>
<dbReference type="PROSITE" id="PS51820">
    <property type="entry name" value="PA14"/>
    <property type="match status" value="1"/>
</dbReference>
<dbReference type="InterPro" id="IPR037524">
    <property type="entry name" value="PA14/GLEYA"/>
</dbReference>
<keyword evidence="4" id="KW-0378">Hydrolase</keyword>
<dbReference type="Gene3D" id="3.20.20.80">
    <property type="entry name" value="Glycosidases"/>
    <property type="match status" value="1"/>
</dbReference>
<dbReference type="SMART" id="SM00758">
    <property type="entry name" value="PA14"/>
    <property type="match status" value="1"/>
</dbReference>
<comment type="similarity">
    <text evidence="2">Belongs to the glycosyl hydrolase 20 family.</text>
</comment>
<dbReference type="GO" id="GO:0004563">
    <property type="term" value="F:beta-N-acetylhexosaminidase activity"/>
    <property type="evidence" value="ECO:0007669"/>
    <property type="project" value="UniProtKB-EC"/>
</dbReference>
<dbReference type="RefSeq" id="WP_200105702.1">
    <property type="nucleotide sequence ID" value="NZ_JAEHFV010000002.1"/>
</dbReference>
<keyword evidence="5" id="KW-0326">Glycosidase</keyword>
<evidence type="ECO:0000256" key="2">
    <source>
        <dbReference type="ARBA" id="ARBA00006285"/>
    </source>
</evidence>
<dbReference type="InterPro" id="IPR015883">
    <property type="entry name" value="Glyco_hydro_20_cat"/>
</dbReference>
<dbReference type="Gene3D" id="3.30.379.10">
    <property type="entry name" value="Chitobiase/beta-hexosaminidase domain 2-like"/>
    <property type="match status" value="1"/>
</dbReference>
<dbReference type="EC" id="3.2.1.52" evidence="3"/>
<organism evidence="8 9">
    <name type="scientific">Flavobacterium agrisoli</name>
    <dbReference type="NCBI Taxonomy" id="2793066"/>
    <lineage>
        <taxon>Bacteria</taxon>
        <taxon>Pseudomonadati</taxon>
        <taxon>Bacteroidota</taxon>
        <taxon>Flavobacteriia</taxon>
        <taxon>Flavobacteriales</taxon>
        <taxon>Flavobacteriaceae</taxon>
        <taxon>Flavobacterium</taxon>
    </lineage>
</organism>
<dbReference type="InterPro" id="IPR011658">
    <property type="entry name" value="PA14_dom"/>
</dbReference>
<dbReference type="PANTHER" id="PTHR22600">
    <property type="entry name" value="BETA-HEXOSAMINIDASE"/>
    <property type="match status" value="1"/>
</dbReference>
<dbReference type="Proteomes" id="UP000609172">
    <property type="component" value="Unassembled WGS sequence"/>
</dbReference>
<dbReference type="EMBL" id="JAEHFV010000002">
    <property type="protein sequence ID" value="MBK0369789.1"/>
    <property type="molecule type" value="Genomic_DNA"/>
</dbReference>
<evidence type="ECO:0000256" key="1">
    <source>
        <dbReference type="ARBA" id="ARBA00001231"/>
    </source>
</evidence>
<dbReference type="InterPro" id="IPR025705">
    <property type="entry name" value="Beta_hexosaminidase_sua/sub"/>
</dbReference>
<dbReference type="GO" id="GO:0016020">
    <property type="term" value="C:membrane"/>
    <property type="evidence" value="ECO:0007669"/>
    <property type="project" value="TreeGrafter"/>
</dbReference>
<evidence type="ECO:0000256" key="6">
    <source>
        <dbReference type="PIRSR" id="PIRSR625705-1"/>
    </source>
</evidence>
<dbReference type="PANTHER" id="PTHR22600:SF57">
    <property type="entry name" value="BETA-N-ACETYLHEXOSAMINIDASE"/>
    <property type="match status" value="1"/>
</dbReference>
<evidence type="ECO:0000256" key="4">
    <source>
        <dbReference type="ARBA" id="ARBA00022801"/>
    </source>
</evidence>
<dbReference type="SUPFAM" id="SSF56988">
    <property type="entry name" value="Anthrax protective antigen"/>
    <property type="match status" value="1"/>
</dbReference>
<dbReference type="InterPro" id="IPR015882">
    <property type="entry name" value="HEX_bac_N"/>
</dbReference>